<dbReference type="InterPro" id="IPR029034">
    <property type="entry name" value="Cystine-knot_cytokine"/>
</dbReference>
<keyword evidence="3" id="KW-0964">Secreted</keyword>
<dbReference type="PROSITE" id="PS00250">
    <property type="entry name" value="TGF_BETA_1"/>
    <property type="match status" value="1"/>
</dbReference>
<reference evidence="8" key="1">
    <citation type="submission" date="2013-07" db="EMBL/GenBank/DDBJ databases">
        <authorList>
            <person name="Geib S."/>
        </authorList>
    </citation>
    <scope>NUCLEOTIDE SEQUENCE</scope>
</reference>
<evidence type="ECO:0000256" key="1">
    <source>
        <dbReference type="ARBA" id="ARBA00004613"/>
    </source>
</evidence>
<dbReference type="Pfam" id="PF00019">
    <property type="entry name" value="TGF_beta"/>
    <property type="match status" value="1"/>
</dbReference>
<protein>
    <submittedName>
        <fullName evidence="8">Growth/differentiation factor 8</fullName>
    </submittedName>
</protein>
<dbReference type="SUPFAM" id="SSF57501">
    <property type="entry name" value="Cystine-knot cytokines"/>
    <property type="match status" value="1"/>
</dbReference>
<dbReference type="Gene3D" id="2.10.90.10">
    <property type="entry name" value="Cystine-knot cytokines"/>
    <property type="match status" value="1"/>
</dbReference>
<dbReference type="OrthoDB" id="5948587at2759"/>
<dbReference type="AlphaFoldDB" id="W8C9U6"/>
<comment type="subcellular location">
    <subcellularLocation>
        <location evidence="1">Secreted</location>
    </subcellularLocation>
</comment>
<dbReference type="GO" id="GO:0005615">
    <property type="term" value="C:extracellular space"/>
    <property type="evidence" value="ECO:0007669"/>
    <property type="project" value="TreeGrafter"/>
</dbReference>
<evidence type="ECO:0000256" key="2">
    <source>
        <dbReference type="ARBA" id="ARBA00006656"/>
    </source>
</evidence>
<dbReference type="Gene3D" id="2.60.120.970">
    <property type="match status" value="1"/>
</dbReference>
<accession>W8C9U6</accession>
<dbReference type="InterPro" id="IPR001839">
    <property type="entry name" value="TGF-b_C"/>
</dbReference>
<dbReference type="PANTHER" id="PTHR11848:SF262">
    <property type="entry name" value="LD29161P"/>
    <property type="match status" value="1"/>
</dbReference>
<evidence type="ECO:0000259" key="7">
    <source>
        <dbReference type="PROSITE" id="PS51362"/>
    </source>
</evidence>
<feature type="domain" description="TGF-beta family profile" evidence="7">
    <location>
        <begin position="606"/>
        <end position="715"/>
    </location>
</feature>
<gene>
    <name evidence="8" type="primary">GDF8</name>
</gene>
<evidence type="ECO:0000256" key="3">
    <source>
        <dbReference type="ARBA" id="ARBA00022525"/>
    </source>
</evidence>
<dbReference type="CDD" id="cd13751">
    <property type="entry name" value="TGF_beta_GDF8_like"/>
    <property type="match status" value="1"/>
</dbReference>
<evidence type="ECO:0000256" key="6">
    <source>
        <dbReference type="RuleBase" id="RU000354"/>
    </source>
</evidence>
<evidence type="ECO:0000313" key="8">
    <source>
        <dbReference type="EMBL" id="JAC00215.1"/>
    </source>
</evidence>
<comment type="similarity">
    <text evidence="2 6">Belongs to the TGF-beta family.</text>
</comment>
<evidence type="ECO:0000256" key="4">
    <source>
        <dbReference type="ARBA" id="ARBA00023030"/>
    </source>
</evidence>
<dbReference type="GO" id="GO:0008083">
    <property type="term" value="F:growth factor activity"/>
    <property type="evidence" value="ECO:0007669"/>
    <property type="project" value="UniProtKB-KW"/>
</dbReference>
<keyword evidence="4 6" id="KW-0339">Growth factor</keyword>
<dbReference type="InterPro" id="IPR015615">
    <property type="entry name" value="TGF-beta-rel"/>
</dbReference>
<keyword evidence="5" id="KW-1015">Disulfide bond</keyword>
<dbReference type="InterPro" id="IPR017948">
    <property type="entry name" value="TGFb_CS"/>
</dbReference>
<evidence type="ECO:0000256" key="5">
    <source>
        <dbReference type="ARBA" id="ARBA00023157"/>
    </source>
</evidence>
<name>W8C9U6_CERCA</name>
<dbReference type="EMBL" id="GAMC01006341">
    <property type="protein sequence ID" value="JAC00215.1"/>
    <property type="molecule type" value="mRNA"/>
</dbReference>
<dbReference type="PANTHER" id="PTHR11848">
    <property type="entry name" value="TGF-BETA FAMILY"/>
    <property type="match status" value="1"/>
</dbReference>
<reference evidence="8" key="2">
    <citation type="journal article" date="2014" name="BMC Genomics">
        <title>A genomic perspective to assessing quality of mass-reared SIT flies used in Mediterranean fruit fly (Ceratitis capitata) eradication in California.</title>
        <authorList>
            <person name="Calla B."/>
            <person name="Hall B."/>
            <person name="Hou S."/>
            <person name="Geib S.M."/>
        </authorList>
    </citation>
    <scope>NUCLEOTIDE SEQUENCE</scope>
</reference>
<proteinExistence type="evidence at transcript level"/>
<organism evidence="8">
    <name type="scientific">Ceratitis capitata</name>
    <name type="common">Mediterranean fruit fly</name>
    <name type="synonym">Tephritis capitata</name>
    <dbReference type="NCBI Taxonomy" id="7213"/>
    <lineage>
        <taxon>Eukaryota</taxon>
        <taxon>Metazoa</taxon>
        <taxon>Ecdysozoa</taxon>
        <taxon>Arthropoda</taxon>
        <taxon>Hexapoda</taxon>
        <taxon>Insecta</taxon>
        <taxon>Pterygota</taxon>
        <taxon>Neoptera</taxon>
        <taxon>Endopterygota</taxon>
        <taxon>Diptera</taxon>
        <taxon>Brachycera</taxon>
        <taxon>Muscomorpha</taxon>
        <taxon>Tephritoidea</taxon>
        <taxon>Tephritidae</taxon>
        <taxon>Ceratitis</taxon>
        <taxon>Ceratitis</taxon>
    </lineage>
</organism>
<dbReference type="GO" id="GO:0005125">
    <property type="term" value="F:cytokine activity"/>
    <property type="evidence" value="ECO:0007669"/>
    <property type="project" value="TreeGrafter"/>
</dbReference>
<sequence length="715" mass="83245">MVNAYKLWKNEVSRLWLTSSFLLVGIIHMISSGQATASLNYPHIVPDVSMHNIIPNGKENSLTETKTLQNLTWQHFNYGAKSPTNIDSEKLSKTIIQSLALILQETLMSLGTSNVTIQTNFKPVMLTIYIIANTISPSNTQWLKDTRNPNDLLQADNARFLSRESLFNLYNEAYGVEIKATQQGYQELLFTKTETNQENMKTCQSCQLREKAKIRSIESIKHQILMRLQLSRLPNITKPNTVPHIIIDKFYRNFNSARASKRNIAHYYTEFDTMKLVTNDLFHNSHTFVRGLTHTEENVALPPSYTKLAATHATQYQFGQQRPFELSNTKTKYQSFHRLHSKHGHFTITSRDNRDNLSDGTDFEHEEEDVDIQNDGEGHRYNNYQQQIRHINRKREQQITEDRAKLYQQKKSLTYSGNDNSYDTYHDNIGDIDHESYSHVNAMYIFPTAPRVRHNRRWEIINFKFDHNDLTIVRTIIHLYIRGREWMREHCPEILEQKQADGRIKSRSDLVIMIHHVAQRSNNQNITYTLKLVESRHRIPSGLGQWLQFEIKKKPINWLNQDSVIMSLAIKTQESWMRPFLAIDTEDAQNKQFPLYIEALIKQPRRRKRSTSLDCQESDHEVRCCRYPLKVNFTNFGWNFVVAPTSFDAYFCNGECKVGYLEQYTHTHIASLTTSATPCCSPTKMSPLSLLYFDQDHNLVLSTIPNMSVEKCSCS</sequence>
<dbReference type="PROSITE" id="PS51362">
    <property type="entry name" value="TGF_BETA_2"/>
    <property type="match status" value="1"/>
</dbReference>
<dbReference type="SMART" id="SM00204">
    <property type="entry name" value="TGFB"/>
    <property type="match status" value="1"/>
</dbReference>